<dbReference type="InterPro" id="IPR023753">
    <property type="entry name" value="FAD/NAD-binding_dom"/>
</dbReference>
<feature type="binding site" evidence="5">
    <location>
        <position position="62"/>
    </location>
    <ligand>
        <name>FAD</name>
        <dbReference type="ChEBI" id="CHEBI:57692"/>
    </ligand>
</feature>
<dbReference type="InterPro" id="IPR036188">
    <property type="entry name" value="FAD/NAD-bd_sf"/>
</dbReference>
<evidence type="ECO:0000256" key="5">
    <source>
        <dbReference type="PIRSR" id="PIRSR000350-3"/>
    </source>
</evidence>
<dbReference type="InterPro" id="IPR016156">
    <property type="entry name" value="FAD/NAD-linked_Rdtase_dimer_sf"/>
</dbReference>
<dbReference type="PIRSF" id="PIRSF000350">
    <property type="entry name" value="Mercury_reductase_MerA"/>
    <property type="match status" value="1"/>
</dbReference>
<feature type="disulfide bond" description="Redox-active" evidence="6">
    <location>
        <begin position="53"/>
        <end position="58"/>
    </location>
</feature>
<protein>
    <recommendedName>
        <fullName evidence="11">Mercuric reductase</fullName>
    </recommendedName>
</protein>
<keyword evidence="3 5" id="KW-0274">FAD</keyword>
<dbReference type="Pfam" id="PF02852">
    <property type="entry name" value="Pyr_redox_dim"/>
    <property type="match status" value="1"/>
</dbReference>
<dbReference type="SUPFAM" id="SSF55424">
    <property type="entry name" value="FAD/NAD-linked reductases, dimerisation (C-terminal) domain"/>
    <property type="match status" value="1"/>
</dbReference>
<sequence length="492" mass="53050">MRISLAFAMAPKHFKTIILGSGQAAPPLAQAFAAAHDSSSVLIIERAAIGGTCVNYGCTPTKTMIASGRVAYLSNRGNDYGVATAATAAGGVRGLIDMEKIRERKRNIVTSFRTGNEGRLMKAGIEVKYGTGRFVGPKTIAVTPVNGGDEEQFTAENVFINAGCRPVEPNIPTVGNIDQSRILDSTSIMELAQVPLKLIVVGGGYIGLEFGNLFKRLGADVTVVGRGAQVLGREDEDFATEVKKIMESDGMVLELGMRAVRLEAIDEDGMKVRLVYQSTQGGDEKAVSGSHILWAAGRVPNTDLLDAEAGGIEIDAKGFIKHDEALQTTAPGVFVMGDIKGGPAFTHISYDDYRILKNNLLSPSLPKLSTKNRMVPYTVYTDPQLGHIGIHEHEAKTVYPDRKIGVAKMPMTWVARALETDEVRGMMKAVVDRETEEILGFTCLGLEGGEIMSMVQIAMMGKLKYSQLRDATFAHPTLAESLNNLWGSIEEL</sequence>
<dbReference type="PRINTS" id="PR00368">
    <property type="entry name" value="FADPNR"/>
</dbReference>
<evidence type="ECO:0000256" key="3">
    <source>
        <dbReference type="ARBA" id="ARBA00022827"/>
    </source>
</evidence>
<evidence type="ECO:0000256" key="1">
    <source>
        <dbReference type="ARBA" id="ARBA00007532"/>
    </source>
</evidence>
<evidence type="ECO:0000256" key="6">
    <source>
        <dbReference type="PIRSR" id="PIRSR000350-4"/>
    </source>
</evidence>
<dbReference type="Gene3D" id="3.50.50.60">
    <property type="entry name" value="FAD/NAD(P)-binding domain"/>
    <property type="match status" value="2"/>
</dbReference>
<dbReference type="Gene3D" id="3.30.390.30">
    <property type="match status" value="1"/>
</dbReference>
<dbReference type="SUPFAM" id="SSF51905">
    <property type="entry name" value="FAD/NAD(P)-binding domain"/>
    <property type="match status" value="1"/>
</dbReference>
<dbReference type="InterPro" id="IPR004099">
    <property type="entry name" value="Pyr_nucl-diS_OxRdtase_dimer"/>
</dbReference>
<comment type="similarity">
    <text evidence="1">Belongs to the class-I pyridine nucleotide-disulfide oxidoreductase family.</text>
</comment>
<evidence type="ECO:0008006" key="11">
    <source>
        <dbReference type="Google" id="ProtNLM"/>
    </source>
</evidence>
<feature type="active site" description="Proton acceptor" evidence="4">
    <location>
        <position position="475"/>
    </location>
</feature>
<feature type="domain" description="FAD/NAD(P)-binding" evidence="8">
    <location>
        <begin position="15"/>
        <end position="349"/>
    </location>
</feature>
<dbReference type="PANTHER" id="PTHR43014">
    <property type="entry name" value="MERCURIC REDUCTASE"/>
    <property type="match status" value="1"/>
</dbReference>
<dbReference type="EMBL" id="JAVHJO010000001">
    <property type="protein sequence ID" value="KAK6543490.1"/>
    <property type="molecule type" value="Genomic_DNA"/>
</dbReference>
<proteinExistence type="inferred from homology"/>
<dbReference type="InterPro" id="IPR001100">
    <property type="entry name" value="Pyr_nuc-diS_OxRdtase"/>
</dbReference>
<feature type="binding site" evidence="5">
    <location>
        <position position="297"/>
    </location>
    <ligand>
        <name>NAD(+)</name>
        <dbReference type="ChEBI" id="CHEBI:57540"/>
    </ligand>
</feature>
<evidence type="ECO:0000259" key="7">
    <source>
        <dbReference type="Pfam" id="PF02852"/>
    </source>
</evidence>
<accession>A0AAV9XN03</accession>
<keyword evidence="5" id="KW-0547">Nucleotide-binding</keyword>
<keyword evidence="10" id="KW-1185">Reference proteome</keyword>
<feature type="binding site" evidence="5">
    <location>
        <position position="132"/>
    </location>
    <ligand>
        <name>FAD</name>
        <dbReference type="ChEBI" id="CHEBI:57692"/>
    </ligand>
</feature>
<evidence type="ECO:0000256" key="2">
    <source>
        <dbReference type="ARBA" id="ARBA00022630"/>
    </source>
</evidence>
<dbReference type="GO" id="GO:0050660">
    <property type="term" value="F:flavin adenine dinucleotide binding"/>
    <property type="evidence" value="ECO:0007669"/>
    <property type="project" value="TreeGrafter"/>
</dbReference>
<gene>
    <name evidence="9" type="ORF">TWF694_000236</name>
</gene>
<feature type="domain" description="Pyridine nucleotide-disulphide oxidoreductase dimerisation" evidence="7">
    <location>
        <begin position="375"/>
        <end position="483"/>
    </location>
</feature>
<name>A0AAV9XN03_9PEZI</name>
<evidence type="ECO:0000313" key="9">
    <source>
        <dbReference type="EMBL" id="KAK6543490.1"/>
    </source>
</evidence>
<keyword evidence="5" id="KW-0520">NAD</keyword>
<dbReference type="Pfam" id="PF07992">
    <property type="entry name" value="Pyr_redox_2"/>
    <property type="match status" value="1"/>
</dbReference>
<feature type="binding site" evidence="5">
    <location>
        <position position="338"/>
    </location>
    <ligand>
        <name>FAD</name>
        <dbReference type="ChEBI" id="CHEBI:57692"/>
    </ligand>
</feature>
<keyword evidence="2" id="KW-0285">Flavoprotein</keyword>
<evidence type="ECO:0000259" key="8">
    <source>
        <dbReference type="Pfam" id="PF07992"/>
    </source>
</evidence>
<feature type="binding site" evidence="5">
    <location>
        <begin position="202"/>
        <end position="209"/>
    </location>
    <ligand>
        <name>NAD(+)</name>
        <dbReference type="ChEBI" id="CHEBI:57540"/>
    </ligand>
</feature>
<evidence type="ECO:0000313" key="10">
    <source>
        <dbReference type="Proteomes" id="UP001365542"/>
    </source>
</evidence>
<dbReference type="AlphaFoldDB" id="A0AAV9XN03"/>
<reference evidence="9 10" key="1">
    <citation type="submission" date="2019-10" db="EMBL/GenBank/DDBJ databases">
        <authorList>
            <person name="Palmer J.M."/>
        </authorList>
    </citation>
    <scope>NUCLEOTIDE SEQUENCE [LARGE SCALE GENOMIC DNA]</scope>
    <source>
        <strain evidence="9 10">TWF694</strain>
    </source>
</reference>
<dbReference type="GO" id="GO:0003955">
    <property type="term" value="F:NAD(P)H dehydrogenase (quinone) activity"/>
    <property type="evidence" value="ECO:0007669"/>
    <property type="project" value="TreeGrafter"/>
</dbReference>
<organism evidence="9 10">
    <name type="scientific">Orbilia ellipsospora</name>
    <dbReference type="NCBI Taxonomy" id="2528407"/>
    <lineage>
        <taxon>Eukaryota</taxon>
        <taxon>Fungi</taxon>
        <taxon>Dikarya</taxon>
        <taxon>Ascomycota</taxon>
        <taxon>Pezizomycotina</taxon>
        <taxon>Orbiliomycetes</taxon>
        <taxon>Orbiliales</taxon>
        <taxon>Orbiliaceae</taxon>
        <taxon>Orbilia</taxon>
    </lineage>
</organism>
<comment type="cofactor">
    <cofactor evidence="5">
        <name>FAD</name>
        <dbReference type="ChEBI" id="CHEBI:57692"/>
    </cofactor>
    <text evidence="5">Binds 1 FAD per subunit.</text>
</comment>
<evidence type="ECO:0000256" key="4">
    <source>
        <dbReference type="PIRSR" id="PIRSR000350-2"/>
    </source>
</evidence>
<comment type="caution">
    <text evidence="9">The sequence shown here is derived from an EMBL/GenBank/DDBJ whole genome shotgun (WGS) entry which is preliminary data.</text>
</comment>
<dbReference type="PRINTS" id="PR00411">
    <property type="entry name" value="PNDRDTASEI"/>
</dbReference>
<dbReference type="PANTHER" id="PTHR43014:SF2">
    <property type="entry name" value="MERCURIC REDUCTASE"/>
    <property type="match status" value="1"/>
</dbReference>
<dbReference type="Proteomes" id="UP001365542">
    <property type="component" value="Unassembled WGS sequence"/>
</dbReference>